<name>A0A0D3KTK3_EMIH1</name>
<organism evidence="1 2">
    <name type="scientific">Emiliania huxleyi (strain CCMP1516)</name>
    <dbReference type="NCBI Taxonomy" id="280463"/>
    <lineage>
        <taxon>Eukaryota</taxon>
        <taxon>Haptista</taxon>
        <taxon>Haptophyta</taxon>
        <taxon>Prymnesiophyceae</taxon>
        <taxon>Isochrysidales</taxon>
        <taxon>Noelaerhabdaceae</taxon>
        <taxon>Emiliania</taxon>
    </lineage>
</organism>
<dbReference type="KEGG" id="ehx:EMIHUDRAFT_251560"/>
<evidence type="ECO:0000313" key="1">
    <source>
        <dbReference type="EnsemblProtists" id="EOD39088"/>
    </source>
</evidence>
<dbReference type="AlphaFoldDB" id="A0A0D3KTK3"/>
<reference evidence="1" key="2">
    <citation type="submission" date="2024-10" db="UniProtKB">
        <authorList>
            <consortium name="EnsemblProtists"/>
        </authorList>
    </citation>
    <scope>IDENTIFICATION</scope>
</reference>
<dbReference type="HOGENOM" id="CLU_615994_0_0_1"/>
<dbReference type="GeneID" id="17284363"/>
<proteinExistence type="predicted"/>
<dbReference type="Proteomes" id="UP000013827">
    <property type="component" value="Unassembled WGS sequence"/>
</dbReference>
<dbReference type="EnsemblProtists" id="EOD39088">
    <property type="protein sequence ID" value="EOD39088"/>
    <property type="gene ID" value="EMIHUDRAFT_251560"/>
</dbReference>
<dbReference type="RefSeq" id="XP_005791517.1">
    <property type="nucleotide sequence ID" value="XM_005791460.1"/>
</dbReference>
<accession>A0A0D3KTK3</accession>
<protein>
    <submittedName>
        <fullName evidence="1">Uncharacterized protein</fullName>
    </submittedName>
</protein>
<evidence type="ECO:0000313" key="2">
    <source>
        <dbReference type="Proteomes" id="UP000013827"/>
    </source>
</evidence>
<dbReference type="PaxDb" id="2903-EOD39088"/>
<reference evidence="2" key="1">
    <citation type="journal article" date="2013" name="Nature">
        <title>Pan genome of the phytoplankton Emiliania underpins its global distribution.</title>
        <authorList>
            <person name="Read B.A."/>
            <person name="Kegel J."/>
            <person name="Klute M.J."/>
            <person name="Kuo A."/>
            <person name="Lefebvre S.C."/>
            <person name="Maumus F."/>
            <person name="Mayer C."/>
            <person name="Miller J."/>
            <person name="Monier A."/>
            <person name="Salamov A."/>
            <person name="Young J."/>
            <person name="Aguilar M."/>
            <person name="Claverie J.M."/>
            <person name="Frickenhaus S."/>
            <person name="Gonzalez K."/>
            <person name="Herman E.K."/>
            <person name="Lin Y.C."/>
            <person name="Napier J."/>
            <person name="Ogata H."/>
            <person name="Sarno A.F."/>
            <person name="Shmutz J."/>
            <person name="Schroeder D."/>
            <person name="de Vargas C."/>
            <person name="Verret F."/>
            <person name="von Dassow P."/>
            <person name="Valentin K."/>
            <person name="Van de Peer Y."/>
            <person name="Wheeler G."/>
            <person name="Dacks J.B."/>
            <person name="Delwiche C.F."/>
            <person name="Dyhrman S.T."/>
            <person name="Glockner G."/>
            <person name="John U."/>
            <person name="Richards T."/>
            <person name="Worden A.Z."/>
            <person name="Zhang X."/>
            <person name="Grigoriev I.V."/>
            <person name="Allen A.E."/>
            <person name="Bidle K."/>
            <person name="Borodovsky M."/>
            <person name="Bowler C."/>
            <person name="Brownlee C."/>
            <person name="Cock J.M."/>
            <person name="Elias M."/>
            <person name="Gladyshev V.N."/>
            <person name="Groth M."/>
            <person name="Guda C."/>
            <person name="Hadaegh A."/>
            <person name="Iglesias-Rodriguez M.D."/>
            <person name="Jenkins J."/>
            <person name="Jones B.M."/>
            <person name="Lawson T."/>
            <person name="Leese F."/>
            <person name="Lindquist E."/>
            <person name="Lobanov A."/>
            <person name="Lomsadze A."/>
            <person name="Malik S.B."/>
            <person name="Marsh M.E."/>
            <person name="Mackinder L."/>
            <person name="Mock T."/>
            <person name="Mueller-Roeber B."/>
            <person name="Pagarete A."/>
            <person name="Parker M."/>
            <person name="Probert I."/>
            <person name="Quesneville H."/>
            <person name="Raines C."/>
            <person name="Rensing S.A."/>
            <person name="Riano-Pachon D.M."/>
            <person name="Richier S."/>
            <person name="Rokitta S."/>
            <person name="Shiraiwa Y."/>
            <person name="Soanes D.M."/>
            <person name="van der Giezen M."/>
            <person name="Wahlund T.M."/>
            <person name="Williams B."/>
            <person name="Wilson W."/>
            <person name="Wolfe G."/>
            <person name="Wurch L.L."/>
        </authorList>
    </citation>
    <scope>NUCLEOTIDE SEQUENCE</scope>
</reference>
<keyword evidence="2" id="KW-1185">Reference proteome</keyword>
<sequence>MPSVRPTGLRGVEKSTLGVALVKPSQYHARYAGPLASPATPPPTLALAAAAPPARRIDEFFHSESHAPPSDAEVQLLALVLASTRDRRELQGWAAEVAAEESRFYELGDKWSPPPAWARNKSVSHRFTEWCIAAWQDKMWTQSAAALSLLPAEHAAPSQPAVARYYRKVFGSKPVLHGPMHDVKKRRGALRRTVAVVPVAMLIKESYAVLQILLKNGVLAAGYISAGYILDWMLKIASLLLVALSTSALPAETVDDINPAARGLAFAPKPSPPVPDVVDDPAWLIATSGFCSNLNVVIKERDVGKGETEGDTAAHFMADIAFNYYPQTAVKFTDFPHHLAKTIEGDAAEADALVSSAWDHKNIALLEPTSSCGAGDQSSQAWGISVFKVEEHRHCTDGETAWEGHPCVHYSGYVSAATSNFVNVNEGRFVCQLFVDAIVFHFNVV</sequence>